<evidence type="ECO:0000256" key="7">
    <source>
        <dbReference type="ARBA" id="ARBA00022777"/>
    </source>
</evidence>
<keyword evidence="5 14" id="KW-0808">Transferase</keyword>
<dbReference type="EMBL" id="CP146284">
    <property type="protein sequence ID" value="WWV66295.1"/>
    <property type="molecule type" value="Genomic_DNA"/>
</dbReference>
<evidence type="ECO:0000256" key="5">
    <source>
        <dbReference type="ARBA" id="ARBA00022679"/>
    </source>
</evidence>
<dbReference type="PANTHER" id="PTHR43071">
    <property type="entry name" value="2-AMINO-4-HYDROXY-6-HYDROXYMETHYLDIHYDROPTERIDINE PYROPHOSPHOKINASE"/>
    <property type="match status" value="1"/>
</dbReference>
<organism evidence="14 15">
    <name type="scientific">Parabacteroides absconsus</name>
    <dbReference type="NCBI Taxonomy" id="2951805"/>
    <lineage>
        <taxon>Bacteria</taxon>
        <taxon>Pseudomonadati</taxon>
        <taxon>Bacteroidota</taxon>
        <taxon>Bacteroidia</taxon>
        <taxon>Bacteroidales</taxon>
        <taxon>Tannerellaceae</taxon>
        <taxon>Parabacteroides</taxon>
    </lineage>
</organism>
<name>A0ABZ2ISA9_9BACT</name>
<evidence type="ECO:0000256" key="2">
    <source>
        <dbReference type="ARBA" id="ARBA00005810"/>
    </source>
</evidence>
<dbReference type="SUPFAM" id="SSF55083">
    <property type="entry name" value="6-hydroxymethyl-7,8-dihydropterin pyrophosphokinase, HPPK"/>
    <property type="match status" value="1"/>
</dbReference>
<dbReference type="Pfam" id="PF01288">
    <property type="entry name" value="HPPK"/>
    <property type="match status" value="1"/>
</dbReference>
<dbReference type="EC" id="2.7.6.3" evidence="3"/>
<dbReference type="Gene3D" id="3.30.70.560">
    <property type="entry name" value="7,8-Dihydro-6-hydroxymethylpterin-pyrophosphokinase HPPK"/>
    <property type="match status" value="1"/>
</dbReference>
<dbReference type="GO" id="GO:0003848">
    <property type="term" value="F:2-amino-4-hydroxy-6-hydroxymethyldihydropteridine diphosphokinase activity"/>
    <property type="evidence" value="ECO:0007669"/>
    <property type="project" value="UniProtKB-EC"/>
</dbReference>
<comment type="pathway">
    <text evidence="1">Cofactor biosynthesis; tetrahydrofolate biosynthesis; 2-amino-4-hydroxy-6-hydroxymethyl-7,8-dihydropteridine diphosphate from 7,8-dihydroneopterin triphosphate: step 4/4.</text>
</comment>
<sequence>MNRKEMFGNQIIIALGSNTNPRQNMERASSAIELLLPDIRWSEAVYTAPEACSNPALFLNRVGIAHTSLPVADLIRHFKQIERALGRVPENKHQGIISIDIDLLQWNSELLKPDDMQRGYIKEGIRQLSDRRV</sequence>
<keyword evidence="9" id="KW-0289">Folate biosynthesis</keyword>
<evidence type="ECO:0000259" key="13">
    <source>
        <dbReference type="Pfam" id="PF01288"/>
    </source>
</evidence>
<dbReference type="PANTHER" id="PTHR43071:SF1">
    <property type="entry name" value="2-AMINO-4-HYDROXY-6-HYDROXYMETHYLDIHYDROPTERIDINE PYROPHOSPHOKINASE"/>
    <property type="match status" value="1"/>
</dbReference>
<gene>
    <name evidence="14" type="ORF">NEE14_015195</name>
</gene>
<evidence type="ECO:0000256" key="9">
    <source>
        <dbReference type="ARBA" id="ARBA00022909"/>
    </source>
</evidence>
<evidence type="ECO:0000256" key="1">
    <source>
        <dbReference type="ARBA" id="ARBA00005051"/>
    </source>
</evidence>
<evidence type="ECO:0000256" key="4">
    <source>
        <dbReference type="ARBA" id="ARBA00016218"/>
    </source>
</evidence>
<evidence type="ECO:0000256" key="3">
    <source>
        <dbReference type="ARBA" id="ARBA00013253"/>
    </source>
</evidence>
<evidence type="ECO:0000256" key="10">
    <source>
        <dbReference type="ARBA" id="ARBA00029409"/>
    </source>
</evidence>
<evidence type="ECO:0000313" key="15">
    <source>
        <dbReference type="Proteomes" id="UP001320603"/>
    </source>
</evidence>
<comment type="function">
    <text evidence="10">Catalyzes the transfer of pyrophosphate from adenosine triphosphate (ATP) to 6-hydroxymethyl-7,8-dihydropterin, an enzymatic step in folate biosynthesis pathway.</text>
</comment>
<reference evidence="14 15" key="1">
    <citation type="submission" date="2024-02" db="EMBL/GenBank/DDBJ databases">
        <title>Whole genome sequencing of Parabacteroides sp. AD58.</title>
        <authorList>
            <person name="Chaplin A.V."/>
            <person name="Pikina A.P."/>
            <person name="Sokolova S.R."/>
            <person name="Korostin D.O."/>
            <person name="Efimov B.A."/>
        </authorList>
    </citation>
    <scope>NUCLEOTIDE SEQUENCE [LARGE SCALE GENOMIC DNA]</scope>
    <source>
        <strain evidence="14 15">AD58</strain>
    </source>
</reference>
<dbReference type="InterPro" id="IPR035907">
    <property type="entry name" value="Hppk_sf"/>
</dbReference>
<comment type="similarity">
    <text evidence="2">Belongs to the HPPK family.</text>
</comment>
<proteinExistence type="inferred from homology"/>
<dbReference type="Proteomes" id="UP001320603">
    <property type="component" value="Chromosome"/>
</dbReference>
<evidence type="ECO:0000256" key="8">
    <source>
        <dbReference type="ARBA" id="ARBA00022840"/>
    </source>
</evidence>
<feature type="domain" description="7,8-dihydro-6-hydroxymethylpterin-pyrophosphokinase" evidence="13">
    <location>
        <begin position="12"/>
        <end position="122"/>
    </location>
</feature>
<protein>
    <recommendedName>
        <fullName evidence="4">2-amino-4-hydroxy-6-hydroxymethyldihydropteridine pyrophosphokinase</fullName>
        <ecNumber evidence="3">2.7.6.3</ecNumber>
    </recommendedName>
    <alternativeName>
        <fullName evidence="11">6-hydroxymethyl-7,8-dihydropterin pyrophosphokinase</fullName>
    </alternativeName>
    <alternativeName>
        <fullName evidence="12">7,8-dihydro-6-hydroxymethylpterin-pyrophosphokinase</fullName>
    </alternativeName>
</protein>
<accession>A0ABZ2ISA9</accession>
<evidence type="ECO:0000256" key="6">
    <source>
        <dbReference type="ARBA" id="ARBA00022741"/>
    </source>
</evidence>
<keyword evidence="7" id="KW-0418">Kinase</keyword>
<keyword evidence="8" id="KW-0067">ATP-binding</keyword>
<dbReference type="RefSeq" id="WP_251968024.1">
    <property type="nucleotide sequence ID" value="NZ_CP146284.1"/>
</dbReference>
<evidence type="ECO:0000256" key="12">
    <source>
        <dbReference type="ARBA" id="ARBA00033413"/>
    </source>
</evidence>
<dbReference type="InterPro" id="IPR000550">
    <property type="entry name" value="Hppk"/>
</dbReference>
<evidence type="ECO:0000256" key="11">
    <source>
        <dbReference type="ARBA" id="ARBA00029766"/>
    </source>
</evidence>
<keyword evidence="6" id="KW-0547">Nucleotide-binding</keyword>
<keyword evidence="15" id="KW-1185">Reference proteome</keyword>
<evidence type="ECO:0000313" key="14">
    <source>
        <dbReference type="EMBL" id="WWV66295.1"/>
    </source>
</evidence>